<dbReference type="Proteomes" id="UP001186944">
    <property type="component" value="Unassembled WGS sequence"/>
</dbReference>
<feature type="domain" description="H-type lectin" evidence="1">
    <location>
        <begin position="5"/>
        <end position="69"/>
    </location>
</feature>
<protein>
    <recommendedName>
        <fullName evidence="1">H-type lectin domain-containing protein</fullName>
    </recommendedName>
</protein>
<dbReference type="AlphaFoldDB" id="A0AA89CBM6"/>
<proteinExistence type="predicted"/>
<dbReference type="GO" id="GO:0070492">
    <property type="term" value="F:oligosaccharide binding"/>
    <property type="evidence" value="ECO:0007669"/>
    <property type="project" value="TreeGrafter"/>
</dbReference>
<reference evidence="2" key="1">
    <citation type="submission" date="2019-08" db="EMBL/GenBank/DDBJ databases">
        <title>The improved chromosome-level genome for the pearl oyster Pinctada fucata martensii using PacBio sequencing and Hi-C.</title>
        <authorList>
            <person name="Zheng Z."/>
        </authorList>
    </citation>
    <scope>NUCLEOTIDE SEQUENCE</scope>
    <source>
        <strain evidence="2">ZZ-2019</strain>
        <tissue evidence="2">Adductor muscle</tissue>
    </source>
</reference>
<dbReference type="EMBL" id="VSWD01000001">
    <property type="protein sequence ID" value="KAK3108387.1"/>
    <property type="molecule type" value="Genomic_DNA"/>
</dbReference>
<keyword evidence="3" id="KW-1185">Reference proteome</keyword>
<organism evidence="2 3">
    <name type="scientific">Pinctada imbricata</name>
    <name type="common">Atlantic pearl-oyster</name>
    <name type="synonym">Pinctada martensii</name>
    <dbReference type="NCBI Taxonomy" id="66713"/>
    <lineage>
        <taxon>Eukaryota</taxon>
        <taxon>Metazoa</taxon>
        <taxon>Spiralia</taxon>
        <taxon>Lophotrochozoa</taxon>
        <taxon>Mollusca</taxon>
        <taxon>Bivalvia</taxon>
        <taxon>Autobranchia</taxon>
        <taxon>Pteriomorphia</taxon>
        <taxon>Pterioida</taxon>
        <taxon>Pterioidea</taxon>
        <taxon>Pteriidae</taxon>
        <taxon>Pinctada</taxon>
    </lineage>
</organism>
<evidence type="ECO:0000259" key="1">
    <source>
        <dbReference type="Pfam" id="PF09458"/>
    </source>
</evidence>
<dbReference type="InterPro" id="IPR019019">
    <property type="entry name" value="H-type_lectin_domain"/>
</dbReference>
<dbReference type="GO" id="GO:0098636">
    <property type="term" value="C:protein complex involved in cell adhesion"/>
    <property type="evidence" value="ECO:0007669"/>
    <property type="project" value="TreeGrafter"/>
</dbReference>
<dbReference type="GO" id="GO:0045335">
    <property type="term" value="C:phagocytic vesicle"/>
    <property type="evidence" value="ECO:0007669"/>
    <property type="project" value="TreeGrafter"/>
</dbReference>
<accession>A0AA89CBM6</accession>
<feature type="non-terminal residue" evidence="2">
    <location>
        <position position="1"/>
    </location>
</feature>
<dbReference type="GO" id="GO:0009986">
    <property type="term" value="C:cell surface"/>
    <property type="evidence" value="ECO:0007669"/>
    <property type="project" value="TreeGrafter"/>
</dbReference>
<gene>
    <name evidence="2" type="ORF">FSP39_006847</name>
</gene>
<evidence type="ECO:0000313" key="2">
    <source>
        <dbReference type="EMBL" id="KAK3108387.1"/>
    </source>
</evidence>
<dbReference type="GO" id="GO:0098609">
    <property type="term" value="P:cell-cell adhesion"/>
    <property type="evidence" value="ECO:0007669"/>
    <property type="project" value="TreeGrafter"/>
</dbReference>
<dbReference type="Pfam" id="PF09458">
    <property type="entry name" value="H_lectin"/>
    <property type="match status" value="1"/>
</dbReference>
<dbReference type="PANTHER" id="PTHR46938">
    <property type="entry name" value="DISCOIDIN-1 SUBUNIT A-RELATED-RELATED"/>
    <property type="match status" value="1"/>
</dbReference>
<dbReference type="InterPro" id="IPR037221">
    <property type="entry name" value="H-type_lectin_dom_sf"/>
</dbReference>
<dbReference type="GO" id="GO:0030247">
    <property type="term" value="F:polysaccharide binding"/>
    <property type="evidence" value="ECO:0007669"/>
    <property type="project" value="TreeGrafter"/>
</dbReference>
<dbReference type="GO" id="GO:0046871">
    <property type="term" value="F:N-acetylgalactosamine binding"/>
    <property type="evidence" value="ECO:0007669"/>
    <property type="project" value="TreeGrafter"/>
</dbReference>
<dbReference type="InterPro" id="IPR052487">
    <property type="entry name" value="Galactose-binding_lectin"/>
</dbReference>
<evidence type="ECO:0000313" key="3">
    <source>
        <dbReference type="Proteomes" id="UP001186944"/>
    </source>
</evidence>
<name>A0AA89CBM6_PINIB</name>
<comment type="caution">
    <text evidence="2">The sequence shown here is derived from an EMBL/GenBank/DDBJ whole genome shotgun (WGS) entry which is preliminary data.</text>
</comment>
<dbReference type="SUPFAM" id="SSF141086">
    <property type="entry name" value="Agglutinin HPA-like"/>
    <property type="match status" value="1"/>
</dbReference>
<sequence>WPVERNIKFPSKFEEEPVIAVGIRYMDAAQDTNVRVNAKATGVTKSGFTLRLETWSNTKLYCLGANWMACSKFS</sequence>
<dbReference type="Gene3D" id="2.60.40.2080">
    <property type="match status" value="1"/>
</dbReference>